<evidence type="ECO:0008006" key="3">
    <source>
        <dbReference type="Google" id="ProtNLM"/>
    </source>
</evidence>
<sequence length="336" mass="34517">SMATIDFLPFATGSGANVMSQAEWAALTQRLSGFQSGVAQSAQLNKAWRQSSIMAAVIAQFISDITGQDVIDDGTTASILANLKSAVSAQSVGVVGAVRNARMIVSSASTSATYQADEVIVQTALSGQAYRLTNVSETINVSTTGAGGMDTGTAPASSWIAVYLIYNPVTRDAALLGRALATGVVAPEIYAGPNMPSGYTASALISLFSTTPSAQISPFTQRGRRVNRQAVGVFNSSTNDATWQPVSLVGAVPPNAKSASGYGDAATTAGAVINFGIGSSSAGLGNNTLNISSAGAFGVSLNFDDVHLDTLQTLYVYRTASAGTPSFTVYIRGYEF</sequence>
<dbReference type="RefSeq" id="WP_170266040.1">
    <property type="nucleotide sequence ID" value="NZ_JABEMD010000110.1"/>
</dbReference>
<name>A0A849BKY5_9BURK</name>
<accession>A0A849BKY5</accession>
<dbReference type="Proteomes" id="UP000542973">
    <property type="component" value="Unassembled WGS sequence"/>
</dbReference>
<feature type="non-terminal residue" evidence="1">
    <location>
        <position position="1"/>
    </location>
</feature>
<comment type="caution">
    <text evidence="1">The sequence shown here is derived from an EMBL/GenBank/DDBJ whole genome shotgun (WGS) entry which is preliminary data.</text>
</comment>
<evidence type="ECO:0000313" key="2">
    <source>
        <dbReference type="Proteomes" id="UP000542973"/>
    </source>
</evidence>
<organism evidence="1 2">
    <name type="scientific">Cupriavidus gilardii</name>
    <dbReference type="NCBI Taxonomy" id="82541"/>
    <lineage>
        <taxon>Bacteria</taxon>
        <taxon>Pseudomonadati</taxon>
        <taxon>Pseudomonadota</taxon>
        <taxon>Betaproteobacteria</taxon>
        <taxon>Burkholderiales</taxon>
        <taxon>Burkholderiaceae</taxon>
        <taxon>Cupriavidus</taxon>
    </lineage>
</organism>
<proteinExistence type="predicted"/>
<dbReference type="EMBL" id="JABEMD010000110">
    <property type="protein sequence ID" value="NNH14383.1"/>
    <property type="molecule type" value="Genomic_DNA"/>
</dbReference>
<reference evidence="1 2" key="1">
    <citation type="submission" date="2020-05" db="EMBL/GenBank/DDBJ databases">
        <title>MicrobeNet Type strains.</title>
        <authorList>
            <person name="Nicholson A.C."/>
        </authorList>
    </citation>
    <scope>NUCLEOTIDE SEQUENCE [LARGE SCALE GENOMIC DNA]</scope>
    <source>
        <strain evidence="1 2">ATCC 700815</strain>
    </source>
</reference>
<evidence type="ECO:0000313" key="1">
    <source>
        <dbReference type="EMBL" id="NNH14383.1"/>
    </source>
</evidence>
<dbReference type="AlphaFoldDB" id="A0A849BKY5"/>
<gene>
    <name evidence="1" type="ORF">HLB16_26445</name>
</gene>
<protein>
    <recommendedName>
        <fullName evidence="3">Phage tail protein</fullName>
    </recommendedName>
</protein>